<keyword evidence="3" id="KW-1185">Reference proteome</keyword>
<dbReference type="EMBL" id="CP094298">
    <property type="protein sequence ID" value="UNZ07518.1"/>
    <property type="molecule type" value="Genomic_DNA"/>
</dbReference>
<feature type="region of interest" description="Disordered" evidence="1">
    <location>
        <begin position="29"/>
        <end position="65"/>
    </location>
</feature>
<feature type="compositionally biased region" description="Gly residues" evidence="1">
    <location>
        <begin position="50"/>
        <end position="65"/>
    </location>
</feature>
<gene>
    <name evidence="2" type="ORF">SRIMR7_35720</name>
</gene>
<sequence length="65" mass="6497">MQTRIAFGSPAADPCVGCGARDAHFFGDLRDGSAGTDPLDEEPSAVDGQPGMGVGHGNPPGRCGI</sequence>
<evidence type="ECO:0000313" key="2">
    <source>
        <dbReference type="EMBL" id="UNZ07518.1"/>
    </source>
</evidence>
<name>A0ABY3ZB17_STRRM</name>
<protein>
    <submittedName>
        <fullName evidence="2">Uncharacterized protein</fullName>
    </submittedName>
</protein>
<evidence type="ECO:0000313" key="3">
    <source>
        <dbReference type="Proteomes" id="UP000829494"/>
    </source>
</evidence>
<organism evidence="2 3">
    <name type="scientific">Streptomyces rimosus subsp. rimosus</name>
    <dbReference type="NCBI Taxonomy" id="132474"/>
    <lineage>
        <taxon>Bacteria</taxon>
        <taxon>Bacillati</taxon>
        <taxon>Actinomycetota</taxon>
        <taxon>Actinomycetes</taxon>
        <taxon>Kitasatosporales</taxon>
        <taxon>Streptomycetaceae</taxon>
        <taxon>Streptomyces</taxon>
    </lineage>
</organism>
<evidence type="ECO:0000256" key="1">
    <source>
        <dbReference type="SAM" id="MobiDB-lite"/>
    </source>
</evidence>
<reference evidence="2 3" key="1">
    <citation type="submission" date="2022-03" db="EMBL/GenBank/DDBJ databases">
        <title>Complete genome of Streptomyces rimosus ssp. rimosus R7 (=ATCC 10970).</title>
        <authorList>
            <person name="Beganovic S."/>
            <person name="Ruckert C."/>
            <person name="Busche T."/>
            <person name="Kalinowski J."/>
            <person name="Wittmann C."/>
        </authorList>
    </citation>
    <scope>NUCLEOTIDE SEQUENCE [LARGE SCALE GENOMIC DNA]</scope>
    <source>
        <strain evidence="2 3">R7</strain>
    </source>
</reference>
<accession>A0ABY3ZB17</accession>
<dbReference type="Proteomes" id="UP000829494">
    <property type="component" value="Chromosome"/>
</dbReference>
<proteinExistence type="predicted"/>